<dbReference type="PANTHER" id="PTHR42973:SF39">
    <property type="entry name" value="FAD-BINDING PCMH-TYPE DOMAIN-CONTAINING PROTEIN"/>
    <property type="match status" value="1"/>
</dbReference>
<evidence type="ECO:0000259" key="6">
    <source>
        <dbReference type="PROSITE" id="PS51387"/>
    </source>
</evidence>
<keyword evidence="3" id="KW-0285">Flavoprotein</keyword>
<gene>
    <name evidence="7" type="primary">epxB</name>
</gene>
<comment type="similarity">
    <text evidence="2">Belongs to the oxygen-dependent FAD-linked oxidoreductase family.</text>
</comment>
<accession>V5RN11</accession>
<protein>
    <submittedName>
        <fullName evidence="7">EpxB</fullName>
    </submittedName>
</protein>
<comment type="cofactor">
    <cofactor evidence="1">
        <name>FAD</name>
        <dbReference type="ChEBI" id="CHEBI:57692"/>
    </cofactor>
</comment>
<dbReference type="Gene3D" id="3.30.465.10">
    <property type="match status" value="1"/>
</dbReference>
<dbReference type="EMBL" id="KF647219">
    <property type="protein sequence ID" value="AHB38495.1"/>
    <property type="molecule type" value="Genomic_DNA"/>
</dbReference>
<dbReference type="InterPro" id="IPR036318">
    <property type="entry name" value="FAD-bd_PCMH-like_sf"/>
</dbReference>
<evidence type="ECO:0000256" key="5">
    <source>
        <dbReference type="ARBA" id="ARBA00023002"/>
    </source>
</evidence>
<dbReference type="AlphaFoldDB" id="V5RN11"/>
<dbReference type="InterPro" id="IPR012951">
    <property type="entry name" value="BBE"/>
</dbReference>
<dbReference type="PROSITE" id="PS51387">
    <property type="entry name" value="FAD_PCMH"/>
    <property type="match status" value="1"/>
</dbReference>
<dbReference type="InterPro" id="IPR016166">
    <property type="entry name" value="FAD-bd_PCMH"/>
</dbReference>
<evidence type="ECO:0000256" key="2">
    <source>
        <dbReference type="ARBA" id="ARBA00005466"/>
    </source>
</evidence>
<dbReference type="InterPro" id="IPR050416">
    <property type="entry name" value="FAD-linked_Oxidoreductase"/>
</dbReference>
<evidence type="ECO:0000313" key="7">
    <source>
        <dbReference type="EMBL" id="AHB38495.1"/>
    </source>
</evidence>
<dbReference type="PANTHER" id="PTHR42973">
    <property type="entry name" value="BINDING OXIDOREDUCTASE, PUTATIVE (AFU_ORTHOLOGUE AFUA_1G17690)-RELATED"/>
    <property type="match status" value="1"/>
</dbReference>
<dbReference type="GO" id="GO:0016491">
    <property type="term" value="F:oxidoreductase activity"/>
    <property type="evidence" value="ECO:0007669"/>
    <property type="project" value="UniProtKB-KW"/>
</dbReference>
<dbReference type="InterPro" id="IPR006311">
    <property type="entry name" value="TAT_signal"/>
</dbReference>
<keyword evidence="5" id="KW-0560">Oxidoreductase</keyword>
<reference evidence="7" key="1">
    <citation type="journal article" date="2013" name="ACS Chem. Biol.">
        <title>Genetic Basis for the Biosynthesis of the Pharmaceutically Important Class of Epoxyketone Proteasome Inhibitors.</title>
        <authorList>
            <person name="Schorn M."/>
            <person name="Zettler J."/>
            <person name="Noel J.P."/>
            <person name="Dorrestein P.C."/>
            <person name="Moore B.S."/>
            <person name="Kaysser L."/>
        </authorList>
    </citation>
    <scope>NUCLEOTIDE SEQUENCE</scope>
    <source>
        <strain evidence="7">ATCC 53904</strain>
    </source>
</reference>
<dbReference type="InterPro" id="IPR006094">
    <property type="entry name" value="Oxid_FAD_bind_N"/>
</dbReference>
<sequence>MNAESRTPQHSRRSLLRNTALMSAGLVAAQGIHSPASAVAAEAECPPPLGPVTVSPEDNRYQELVRRGHKRFVGSPDYVRVVGSTDQVVTAVQEAVRAGKRVAARSGGHCLEDFVDNPDVRVVIDLSGMTQVYFDPERNAFAVEAGAILEEVYRRLFLGWGVTLPAGWCPRVGAGGHVAGGGYGVLSRAHGLVVDYLHAVEVVVVDQSGQAKAVVATSDPADPLHELWWAHTGGGGGNFGIVTRYWFRSPKATGTDPSSLLPTAPSMVLDFSCQWPWEGMDEQRFAQLARNHARWCERNSSPDLPTARFYGELILMRRVAGGHVLLGQSSGPDAEQLLDDYLAEVSEGVGPAQNVVKQWRPWLTAVYAGPNTSKLYRLKIKSGYLRQGFSDSQLSAIYQQLTQAGNDSLVTGSLGLSTYGGAINTVASDATATATRDAVIKLLYSAAWDDPANDEENIAWLREFYQRVYAETGGVPDPADGAYINYPDNDLADPEVNTSGVPWHTLYYKDNYPRLQRVKSRWDPLNIFHHALSIEPA</sequence>
<evidence type="ECO:0000256" key="4">
    <source>
        <dbReference type="ARBA" id="ARBA00022827"/>
    </source>
</evidence>
<dbReference type="Pfam" id="PF08031">
    <property type="entry name" value="BBE"/>
    <property type="match status" value="1"/>
</dbReference>
<keyword evidence="4" id="KW-0274">FAD</keyword>
<dbReference type="PROSITE" id="PS51318">
    <property type="entry name" value="TAT"/>
    <property type="match status" value="1"/>
</dbReference>
<dbReference type="SUPFAM" id="SSF56176">
    <property type="entry name" value="FAD-binding/transporter-associated domain-like"/>
    <property type="match status" value="1"/>
</dbReference>
<evidence type="ECO:0000256" key="1">
    <source>
        <dbReference type="ARBA" id="ARBA00001974"/>
    </source>
</evidence>
<organism evidence="7">
    <name type="scientific">Goodfellowiella coeruleoviolacea</name>
    <dbReference type="NCBI Taxonomy" id="334858"/>
    <lineage>
        <taxon>Bacteria</taxon>
        <taxon>Bacillati</taxon>
        <taxon>Actinomycetota</taxon>
        <taxon>Actinomycetes</taxon>
        <taxon>Pseudonocardiales</taxon>
        <taxon>Pseudonocardiaceae</taxon>
        <taxon>Goodfellowiella</taxon>
    </lineage>
</organism>
<dbReference type="GO" id="GO:0071949">
    <property type="term" value="F:FAD binding"/>
    <property type="evidence" value="ECO:0007669"/>
    <property type="project" value="InterPro"/>
</dbReference>
<dbReference type="Pfam" id="PF01565">
    <property type="entry name" value="FAD_binding_4"/>
    <property type="match status" value="1"/>
</dbReference>
<name>V5RN11_9PSEU</name>
<dbReference type="InterPro" id="IPR016169">
    <property type="entry name" value="FAD-bd_PCMH_sub2"/>
</dbReference>
<evidence type="ECO:0000256" key="3">
    <source>
        <dbReference type="ARBA" id="ARBA00022630"/>
    </source>
</evidence>
<feature type="domain" description="FAD-binding PCMH-type" evidence="6">
    <location>
        <begin position="72"/>
        <end position="252"/>
    </location>
</feature>
<dbReference type="Gene3D" id="3.40.462.20">
    <property type="match status" value="1"/>
</dbReference>
<proteinExistence type="inferred from homology"/>